<name>A0A067JTD8_JATCU</name>
<protein>
    <recommendedName>
        <fullName evidence="7">CASP-like protein</fullName>
    </recommendedName>
</protein>
<accession>A0A067JTD8</accession>
<evidence type="ECO:0000313" key="9">
    <source>
        <dbReference type="EMBL" id="KDP27167.1"/>
    </source>
</evidence>
<feature type="transmembrane region" description="Helical" evidence="7">
    <location>
        <begin position="70"/>
        <end position="96"/>
    </location>
</feature>
<dbReference type="EMBL" id="KK914862">
    <property type="protein sequence ID" value="KDP27167.1"/>
    <property type="molecule type" value="Genomic_DNA"/>
</dbReference>
<evidence type="ECO:0000259" key="8">
    <source>
        <dbReference type="Pfam" id="PF04535"/>
    </source>
</evidence>
<evidence type="ECO:0000256" key="7">
    <source>
        <dbReference type="RuleBase" id="RU361233"/>
    </source>
</evidence>
<dbReference type="AlphaFoldDB" id="A0A067JTD8"/>
<sequence>MKTNPIELGLSKNSTSSTHKRKRGVSILDSFLRIIAFIGTLASGILMGTTKETLPFSTQFFRFRAEFDDLPTFTFFVVANVVVCGYLLLSLPLSIFNIVRSNAKNSRIIFIIFDTVMVTLLTGGAAAAAAIVYLAHKGNTRANWFAICQQFNSFCERISGSLIGSFVGIAVLILLIFLSAVAISR</sequence>
<dbReference type="KEGG" id="jcu:105644185"/>
<evidence type="ECO:0000256" key="3">
    <source>
        <dbReference type="ARBA" id="ARBA00022475"/>
    </source>
</evidence>
<dbReference type="InterPro" id="IPR006459">
    <property type="entry name" value="CASP/CASPL"/>
</dbReference>
<evidence type="ECO:0000256" key="5">
    <source>
        <dbReference type="ARBA" id="ARBA00022989"/>
    </source>
</evidence>
<feature type="transmembrane region" description="Helical" evidence="7">
    <location>
        <begin position="108"/>
        <end position="135"/>
    </location>
</feature>
<dbReference type="NCBIfam" id="TIGR01569">
    <property type="entry name" value="A_tha_TIGR01569"/>
    <property type="match status" value="1"/>
</dbReference>
<feature type="domain" description="Casparian strip membrane protein" evidence="8">
    <location>
        <begin position="23"/>
        <end position="170"/>
    </location>
</feature>
<dbReference type="PANTHER" id="PTHR36488:SF12">
    <property type="entry name" value="CASP-LIKE PROTEIN"/>
    <property type="match status" value="1"/>
</dbReference>
<gene>
    <name evidence="9" type="ORF">JCGZ_19866</name>
</gene>
<dbReference type="STRING" id="180498.A0A067JTD8"/>
<proteinExistence type="inferred from homology"/>
<dbReference type="InterPro" id="IPR006702">
    <property type="entry name" value="CASP_dom"/>
</dbReference>
<evidence type="ECO:0000256" key="6">
    <source>
        <dbReference type="ARBA" id="ARBA00023136"/>
    </source>
</evidence>
<dbReference type="PANTHER" id="PTHR36488">
    <property type="entry name" value="CASP-LIKE PROTEIN 1U1"/>
    <property type="match status" value="1"/>
</dbReference>
<evidence type="ECO:0000313" key="10">
    <source>
        <dbReference type="Proteomes" id="UP000027138"/>
    </source>
</evidence>
<keyword evidence="10" id="KW-1185">Reference proteome</keyword>
<comment type="subunit">
    <text evidence="7">Homodimer and heterodimers.</text>
</comment>
<evidence type="ECO:0000256" key="2">
    <source>
        <dbReference type="ARBA" id="ARBA00007651"/>
    </source>
</evidence>
<dbReference type="OrthoDB" id="753675at2759"/>
<comment type="subcellular location">
    <subcellularLocation>
        <location evidence="1 7">Cell membrane</location>
        <topology evidence="1 7">Multi-pass membrane protein</topology>
    </subcellularLocation>
</comment>
<keyword evidence="6 7" id="KW-0472">Membrane</keyword>
<feature type="transmembrane region" description="Helical" evidence="7">
    <location>
        <begin position="162"/>
        <end position="183"/>
    </location>
</feature>
<dbReference type="InterPro" id="IPR044173">
    <property type="entry name" value="CASPL"/>
</dbReference>
<evidence type="ECO:0000256" key="4">
    <source>
        <dbReference type="ARBA" id="ARBA00022692"/>
    </source>
</evidence>
<feature type="transmembrane region" description="Helical" evidence="7">
    <location>
        <begin position="30"/>
        <end position="50"/>
    </location>
</feature>
<organism evidence="9 10">
    <name type="scientific">Jatropha curcas</name>
    <name type="common">Barbados nut</name>
    <dbReference type="NCBI Taxonomy" id="180498"/>
    <lineage>
        <taxon>Eukaryota</taxon>
        <taxon>Viridiplantae</taxon>
        <taxon>Streptophyta</taxon>
        <taxon>Embryophyta</taxon>
        <taxon>Tracheophyta</taxon>
        <taxon>Spermatophyta</taxon>
        <taxon>Magnoliopsida</taxon>
        <taxon>eudicotyledons</taxon>
        <taxon>Gunneridae</taxon>
        <taxon>Pentapetalae</taxon>
        <taxon>rosids</taxon>
        <taxon>fabids</taxon>
        <taxon>Malpighiales</taxon>
        <taxon>Euphorbiaceae</taxon>
        <taxon>Crotonoideae</taxon>
        <taxon>Jatropheae</taxon>
        <taxon>Jatropha</taxon>
    </lineage>
</organism>
<reference evidence="9 10" key="1">
    <citation type="journal article" date="2014" name="PLoS ONE">
        <title>Global Analysis of Gene Expression Profiles in Physic Nut (Jatropha curcas L.) Seedlings Exposed to Salt Stress.</title>
        <authorList>
            <person name="Zhang L."/>
            <person name="Zhang C."/>
            <person name="Wu P."/>
            <person name="Chen Y."/>
            <person name="Li M."/>
            <person name="Jiang H."/>
            <person name="Wu G."/>
        </authorList>
    </citation>
    <scope>NUCLEOTIDE SEQUENCE [LARGE SCALE GENOMIC DNA]</scope>
    <source>
        <strain evidence="10">cv. GZQX0401</strain>
        <tissue evidence="9">Young leaves</tissue>
    </source>
</reference>
<dbReference type="Proteomes" id="UP000027138">
    <property type="component" value="Unassembled WGS sequence"/>
</dbReference>
<keyword evidence="4 7" id="KW-0812">Transmembrane</keyword>
<dbReference type="GO" id="GO:0005886">
    <property type="term" value="C:plasma membrane"/>
    <property type="evidence" value="ECO:0007669"/>
    <property type="project" value="UniProtKB-SubCell"/>
</dbReference>
<comment type="similarity">
    <text evidence="2 7">Belongs to the Casparian strip membrane proteins (CASP) family.</text>
</comment>
<evidence type="ECO:0000256" key="1">
    <source>
        <dbReference type="ARBA" id="ARBA00004651"/>
    </source>
</evidence>
<dbReference type="Pfam" id="PF04535">
    <property type="entry name" value="CASP_dom"/>
    <property type="match status" value="1"/>
</dbReference>
<keyword evidence="5 7" id="KW-1133">Transmembrane helix</keyword>
<keyword evidence="3 7" id="KW-1003">Cell membrane</keyword>